<evidence type="ECO:0000313" key="4">
    <source>
        <dbReference type="Proteomes" id="UP000719412"/>
    </source>
</evidence>
<comment type="similarity">
    <text evidence="1">Belongs to the GILT family.</text>
</comment>
<dbReference type="Pfam" id="PF03227">
    <property type="entry name" value="GILT"/>
    <property type="match status" value="2"/>
</dbReference>
<accession>A0A8J6HD34</accession>
<dbReference type="InterPro" id="IPR004911">
    <property type="entry name" value="Interferon-induced_GILT"/>
</dbReference>
<comment type="caution">
    <text evidence="3">The sequence shown here is derived from an EMBL/GenBank/DDBJ whole genome shotgun (WGS) entry which is preliminary data.</text>
</comment>
<organism evidence="3 4">
    <name type="scientific">Tenebrio molitor</name>
    <name type="common">Yellow mealworm beetle</name>
    <dbReference type="NCBI Taxonomy" id="7067"/>
    <lineage>
        <taxon>Eukaryota</taxon>
        <taxon>Metazoa</taxon>
        <taxon>Ecdysozoa</taxon>
        <taxon>Arthropoda</taxon>
        <taxon>Hexapoda</taxon>
        <taxon>Insecta</taxon>
        <taxon>Pterygota</taxon>
        <taxon>Neoptera</taxon>
        <taxon>Endopterygota</taxon>
        <taxon>Coleoptera</taxon>
        <taxon>Polyphaga</taxon>
        <taxon>Cucujiformia</taxon>
        <taxon>Tenebrionidae</taxon>
        <taxon>Tenebrio</taxon>
    </lineage>
</organism>
<reference evidence="3" key="2">
    <citation type="submission" date="2021-08" db="EMBL/GenBank/DDBJ databases">
        <authorList>
            <person name="Eriksson T."/>
        </authorList>
    </citation>
    <scope>NUCLEOTIDE SEQUENCE</scope>
    <source>
        <strain evidence="3">Stoneville</strain>
        <tissue evidence="3">Whole head</tissue>
    </source>
</reference>
<dbReference type="EMBL" id="JABDTM020026200">
    <property type="protein sequence ID" value="KAH0812251.1"/>
    <property type="molecule type" value="Genomic_DNA"/>
</dbReference>
<evidence type="ECO:0000256" key="2">
    <source>
        <dbReference type="ARBA" id="ARBA00023180"/>
    </source>
</evidence>
<dbReference type="PANTHER" id="PTHR13234:SF69">
    <property type="entry name" value="GILT-LIKE PROTEIN 1"/>
    <property type="match status" value="1"/>
</dbReference>
<keyword evidence="2" id="KW-0325">Glycoprotein</keyword>
<evidence type="ECO:0000256" key="1">
    <source>
        <dbReference type="ARBA" id="ARBA00005679"/>
    </source>
</evidence>
<sequence>MNSWQNLLRKNWGNDNRVLPPYVLVRRKSSFDVVFKRKVHIGCQHFASTRTNSFAIVTVEYPQDTPTKAGVRAESLRFQRFSREPSRSPLGSAAIATEVPLRRPSQVHSFSPHLIRDTTMLNVRQIVLFVAFLFLGVHTQHDNHEHHRVNVAVYYESLCPDSIKFFTQQLYPSLQGNLSKYVNLTLLPYGKSTCYIFAILRQFPVRLYNFREFFNFKSSSSLQHETTQEFGHYEFSCHHGPGECRGNRLHVCAIRLIDDGNSSEGLGYNKVTTGFINCLMDRVVPNGNQTDFPTKECATINYVPKYAEIENCANDVEGSRFLNDVGVQTAALKPPLTSVPTIVFNKQFKQDDNELAQTNFVKALCQYVHGEKPAECSRNSAHSAKLHFGLLAIVAAIIFRN</sequence>
<reference evidence="3" key="1">
    <citation type="journal article" date="2020" name="J Insects Food Feed">
        <title>The yellow mealworm (Tenebrio molitor) genome: a resource for the emerging insects as food and feed industry.</title>
        <authorList>
            <person name="Eriksson T."/>
            <person name="Andere A."/>
            <person name="Kelstrup H."/>
            <person name="Emery V."/>
            <person name="Picard C."/>
        </authorList>
    </citation>
    <scope>NUCLEOTIDE SEQUENCE</scope>
    <source>
        <strain evidence="3">Stoneville</strain>
        <tissue evidence="3">Whole head</tissue>
    </source>
</reference>
<protein>
    <recommendedName>
        <fullName evidence="5">Gamma-interferon-inducible lysosomal thiol reductase</fullName>
    </recommendedName>
</protein>
<dbReference type="Proteomes" id="UP000719412">
    <property type="component" value="Unassembled WGS sequence"/>
</dbReference>
<evidence type="ECO:0008006" key="5">
    <source>
        <dbReference type="Google" id="ProtNLM"/>
    </source>
</evidence>
<keyword evidence="4" id="KW-1185">Reference proteome</keyword>
<dbReference type="GO" id="GO:0016671">
    <property type="term" value="F:oxidoreductase activity, acting on a sulfur group of donors, disulfide as acceptor"/>
    <property type="evidence" value="ECO:0007669"/>
    <property type="project" value="InterPro"/>
</dbReference>
<proteinExistence type="inferred from homology"/>
<evidence type="ECO:0000313" key="3">
    <source>
        <dbReference type="EMBL" id="KAH0812251.1"/>
    </source>
</evidence>
<name>A0A8J6HD34_TENMO</name>
<dbReference type="PANTHER" id="PTHR13234">
    <property type="entry name" value="GAMMA-INTERFERON INDUCIBLE LYSOSOMAL THIOL REDUCTASE GILT"/>
    <property type="match status" value="1"/>
</dbReference>
<dbReference type="AlphaFoldDB" id="A0A8J6HD34"/>
<gene>
    <name evidence="3" type="ORF">GEV33_010545</name>
</gene>